<evidence type="ECO:0000313" key="2">
    <source>
        <dbReference type="EMBL" id="KAI9555830.1"/>
    </source>
</evidence>
<dbReference type="GO" id="GO:0051726">
    <property type="term" value="P:regulation of cell cycle"/>
    <property type="evidence" value="ECO:0007669"/>
    <property type="project" value="InterPro"/>
</dbReference>
<sequence length="605" mass="67692">MVMRSVAISERNTMRKRMSCELYSTNLFLMESMIVRRSETAPSPRLELSCVHDRFKSKELVQKKKELEGSKRRRKKEKKKKKKNRFLFSFSPSLSWHWCCSVSCCCGCQTSSEIRREIQELGPSRVEDGSNGSCDHLQPVDLKQPVLKKKRFTYINKLLKDSERDEISTEKKKNRCLALFFFHFSLLLKRSCCCFSFARAKCLQASLNETSALIMRWVTAPNRTIIGTVLLLTIVLAVVTASQESRSNRRNGAKGKRRNRSTTTTPTPFEFQNETASSFFDGDDEDDVEAAAQHQQDQPPGGIETCEVARLKCAYRVGCGMALQNYMVGCSDVITGSSQRCSDHCRNSLIALTSTEEGEALMKCKCGDTFCKDAKRRIDICRSAVLRATHNSTTVSCSVAQWICIADPLCSTALEYYNRFCRSMFAGKKCTLRCKNSISILRRQEKAAKLSTCVCDGSEDYDCPSILDNMDRLCFHKMRPSTTSVTVATVPHHQETTEEGGGLGVEERNDTSSNSGGIGDRDRTGHGHGSGHHPGHQPHLPKTRPHHHPHHPVVHDTEDIETNEVEIIPHPPPTRLPSRAASSPSGSLSSLALSAVFALTARLWL</sequence>
<feature type="compositionally biased region" description="Basic residues" evidence="1">
    <location>
        <begin position="248"/>
        <end position="260"/>
    </location>
</feature>
<dbReference type="InterPro" id="IPR039596">
    <property type="entry name" value="GAS1"/>
</dbReference>
<evidence type="ECO:0000313" key="3">
    <source>
        <dbReference type="Proteomes" id="UP000820818"/>
    </source>
</evidence>
<evidence type="ECO:0000256" key="1">
    <source>
        <dbReference type="SAM" id="MobiDB-lite"/>
    </source>
</evidence>
<dbReference type="PANTHER" id="PTHR16840:SF3">
    <property type="entry name" value="GROWTH ARREST-SPECIFIC PROTEIN 1"/>
    <property type="match status" value="1"/>
</dbReference>
<gene>
    <name evidence="2" type="ORF">GHT06_018346</name>
</gene>
<proteinExistence type="predicted"/>
<dbReference type="Proteomes" id="UP000820818">
    <property type="component" value="Linkage Group LG7"/>
</dbReference>
<feature type="compositionally biased region" description="Basic residues" evidence="1">
    <location>
        <begin position="529"/>
        <end position="552"/>
    </location>
</feature>
<dbReference type="AlphaFoldDB" id="A0AAD5L5U2"/>
<dbReference type="EMBL" id="WJBH02000007">
    <property type="protein sequence ID" value="KAI9555830.1"/>
    <property type="molecule type" value="Genomic_DNA"/>
</dbReference>
<feature type="compositionally biased region" description="Low complexity" evidence="1">
    <location>
        <begin position="576"/>
        <end position="590"/>
    </location>
</feature>
<comment type="caution">
    <text evidence="2">The sequence shown here is derived from an EMBL/GenBank/DDBJ whole genome shotgun (WGS) entry which is preliminary data.</text>
</comment>
<feature type="region of interest" description="Disordered" evidence="1">
    <location>
        <begin position="247"/>
        <end position="270"/>
    </location>
</feature>
<protein>
    <recommendedName>
        <fullName evidence="4">Growth arrest-specific protein 1</fullName>
    </recommendedName>
</protein>
<evidence type="ECO:0008006" key="4">
    <source>
        <dbReference type="Google" id="ProtNLM"/>
    </source>
</evidence>
<organism evidence="2 3">
    <name type="scientific">Daphnia sinensis</name>
    <dbReference type="NCBI Taxonomy" id="1820382"/>
    <lineage>
        <taxon>Eukaryota</taxon>
        <taxon>Metazoa</taxon>
        <taxon>Ecdysozoa</taxon>
        <taxon>Arthropoda</taxon>
        <taxon>Crustacea</taxon>
        <taxon>Branchiopoda</taxon>
        <taxon>Diplostraca</taxon>
        <taxon>Cladocera</taxon>
        <taxon>Anomopoda</taxon>
        <taxon>Daphniidae</taxon>
        <taxon>Daphnia</taxon>
        <taxon>Daphnia similis group</taxon>
    </lineage>
</organism>
<accession>A0AAD5L5U2</accession>
<keyword evidence="3" id="KW-1185">Reference proteome</keyword>
<reference evidence="2 3" key="1">
    <citation type="submission" date="2022-05" db="EMBL/GenBank/DDBJ databases">
        <title>A multi-omics perspective on studying reproductive biology in Daphnia sinensis.</title>
        <authorList>
            <person name="Jia J."/>
        </authorList>
    </citation>
    <scope>NUCLEOTIDE SEQUENCE [LARGE SCALE GENOMIC DNA]</scope>
    <source>
        <strain evidence="2 3">WSL</strain>
    </source>
</reference>
<feature type="region of interest" description="Disordered" evidence="1">
    <location>
        <begin position="485"/>
        <end position="590"/>
    </location>
</feature>
<dbReference type="PANTHER" id="PTHR16840">
    <property type="entry name" value="GROWTH ARREST-SPECIFIC PROTEIN 1"/>
    <property type="match status" value="1"/>
</dbReference>
<name>A0AAD5L5U2_9CRUS</name>